<name>A0A0X8H054_9FIRM</name>
<dbReference type="InterPro" id="IPR002589">
    <property type="entry name" value="Macro_dom"/>
</dbReference>
<dbReference type="Pfam" id="PF01661">
    <property type="entry name" value="Macro"/>
    <property type="match status" value="1"/>
</dbReference>
<dbReference type="PANTHER" id="PTHR11106">
    <property type="entry name" value="GANGLIOSIDE INDUCED DIFFERENTIATION ASSOCIATED PROTEIN 2-RELATED"/>
    <property type="match status" value="1"/>
</dbReference>
<proteinExistence type="predicted"/>
<dbReference type="Gene3D" id="3.40.220.10">
    <property type="entry name" value="Leucine Aminopeptidase, subunit E, domain 1"/>
    <property type="match status" value="1"/>
</dbReference>
<reference evidence="2 3" key="1">
    <citation type="submission" date="2015-10" db="EMBL/GenBank/DDBJ databases">
        <title>Erysipelothrix larvae sp. LV19 isolated from the larval gut of the rhinoceros beetle, Trypoxylus dichotomus.</title>
        <authorList>
            <person name="Lim S."/>
            <person name="Kim B.-C."/>
        </authorList>
    </citation>
    <scope>NUCLEOTIDE SEQUENCE [LARGE SCALE GENOMIC DNA]</scope>
    <source>
        <strain evidence="2 3">LV19</strain>
    </source>
</reference>
<dbReference type="SMART" id="SM00506">
    <property type="entry name" value="A1pp"/>
    <property type="match status" value="1"/>
</dbReference>
<dbReference type="InterPro" id="IPR043472">
    <property type="entry name" value="Macro_dom-like"/>
</dbReference>
<protein>
    <recommendedName>
        <fullName evidence="1">Macro domain-containing protein</fullName>
    </recommendedName>
</protein>
<dbReference type="AlphaFoldDB" id="A0A0X8H054"/>
<sequence length="319" mass="35891">MPLSFLKTDITQLACDAIVNAANTDLRMGRGVCGAIFNKAGVKQLQEACDALAPIKTGEAVMTPGFNLNARCIIHTAGPIYQNHHKIEAQRLLELCYINSLTCALEAGCTTIAFPLISSGIYGYPKEDALKVATTTIQDFLYTHEMDVILVLFDKDTLFNPKHNDLQEYITTHLIHTQHVSDLLETQAFMSETVQLRKSSLKQTIPQLDESFSDTLMRTIDMKGFDDVTVYKRANIDRKLFSKLRKNGYMPSKRTACALCIALELNLDETNELLEKAGYTLSSSLLFDVILMFFINNNNYDIYEINEALFSYDQQLLGR</sequence>
<evidence type="ECO:0000313" key="2">
    <source>
        <dbReference type="EMBL" id="AMC93626.1"/>
    </source>
</evidence>
<dbReference type="Proteomes" id="UP000063781">
    <property type="component" value="Chromosome"/>
</dbReference>
<organism evidence="2 3">
    <name type="scientific">Erysipelothrix larvae</name>
    <dbReference type="NCBI Taxonomy" id="1514105"/>
    <lineage>
        <taxon>Bacteria</taxon>
        <taxon>Bacillati</taxon>
        <taxon>Bacillota</taxon>
        <taxon>Erysipelotrichia</taxon>
        <taxon>Erysipelotrichales</taxon>
        <taxon>Erysipelotrichaceae</taxon>
        <taxon>Erysipelothrix</taxon>
    </lineage>
</organism>
<gene>
    <name evidence="2" type="ORF">AOC36_06385</name>
</gene>
<dbReference type="SUPFAM" id="SSF52949">
    <property type="entry name" value="Macro domain-like"/>
    <property type="match status" value="1"/>
</dbReference>
<dbReference type="STRING" id="1514105.AOC36_06385"/>
<dbReference type="RefSeq" id="WP_067632578.1">
    <property type="nucleotide sequence ID" value="NZ_CP013213.1"/>
</dbReference>
<keyword evidence="3" id="KW-1185">Reference proteome</keyword>
<dbReference type="EMBL" id="CP013213">
    <property type="protein sequence ID" value="AMC93626.1"/>
    <property type="molecule type" value="Genomic_DNA"/>
</dbReference>
<dbReference type="OrthoDB" id="6194521at2"/>
<dbReference type="KEGG" id="erl:AOC36_06385"/>
<feature type="domain" description="Macro" evidence="1">
    <location>
        <begin position="1"/>
        <end position="170"/>
    </location>
</feature>
<evidence type="ECO:0000313" key="3">
    <source>
        <dbReference type="Proteomes" id="UP000063781"/>
    </source>
</evidence>
<dbReference type="PROSITE" id="PS51154">
    <property type="entry name" value="MACRO"/>
    <property type="match status" value="1"/>
</dbReference>
<dbReference type="PANTHER" id="PTHR11106:SF27">
    <property type="entry name" value="MACRO DOMAIN-CONTAINING PROTEIN"/>
    <property type="match status" value="1"/>
</dbReference>
<accession>A0A0X8H054</accession>
<evidence type="ECO:0000259" key="1">
    <source>
        <dbReference type="PROSITE" id="PS51154"/>
    </source>
</evidence>